<sequence>MWNVNIFSWNNLLFLLFSVLSHGLPILKQGGNRQLNSESEHQSDGPIEYDPPCILPHLLTRPSHTFQDQPGNDNRMEFQPEEFNNILDEDLDEMITFPERCTTMICKAMFLIRFMEDRPQQINIAKMSDSFVGNPRKYEMKLFAKALRMAKGIQEPSHHPSGSKSAKAIPNGAYFYSPSSKTWEKIRI</sequence>
<dbReference type="Proteomes" id="UP000318571">
    <property type="component" value="Chromosome 5"/>
</dbReference>
<gene>
    <name evidence="2" type="ORF">TCAL_05310</name>
</gene>
<evidence type="ECO:0000313" key="2">
    <source>
        <dbReference type="EMBL" id="TRY77240.1"/>
    </source>
</evidence>
<keyword evidence="3" id="KW-1185">Reference proteome</keyword>
<protein>
    <submittedName>
        <fullName evidence="2">Uncharacterized protein</fullName>
    </submittedName>
</protein>
<feature type="signal peptide" evidence="1">
    <location>
        <begin position="1"/>
        <end position="23"/>
    </location>
</feature>
<feature type="chain" id="PRO_5021778436" evidence="1">
    <location>
        <begin position="24"/>
        <end position="188"/>
    </location>
</feature>
<organism evidence="2 3">
    <name type="scientific">Tigriopus californicus</name>
    <name type="common">Marine copepod</name>
    <dbReference type="NCBI Taxonomy" id="6832"/>
    <lineage>
        <taxon>Eukaryota</taxon>
        <taxon>Metazoa</taxon>
        <taxon>Ecdysozoa</taxon>
        <taxon>Arthropoda</taxon>
        <taxon>Crustacea</taxon>
        <taxon>Multicrustacea</taxon>
        <taxon>Hexanauplia</taxon>
        <taxon>Copepoda</taxon>
        <taxon>Harpacticoida</taxon>
        <taxon>Harpacticidae</taxon>
        <taxon>Tigriopus</taxon>
    </lineage>
</organism>
<reference evidence="2 3" key="1">
    <citation type="journal article" date="2018" name="Nat. Ecol. Evol.">
        <title>Genomic signatures of mitonuclear coevolution across populations of Tigriopus californicus.</title>
        <authorList>
            <person name="Barreto F.S."/>
            <person name="Watson E.T."/>
            <person name="Lima T.G."/>
            <person name="Willett C.S."/>
            <person name="Edmands S."/>
            <person name="Li W."/>
            <person name="Burton R.S."/>
        </authorList>
    </citation>
    <scope>NUCLEOTIDE SEQUENCE [LARGE SCALE GENOMIC DNA]</scope>
    <source>
        <strain evidence="2 3">San Diego</strain>
    </source>
</reference>
<name>A0A553PHS6_TIGCA</name>
<evidence type="ECO:0000313" key="3">
    <source>
        <dbReference type="Proteomes" id="UP000318571"/>
    </source>
</evidence>
<dbReference type="AlphaFoldDB" id="A0A553PHS6"/>
<keyword evidence="1" id="KW-0732">Signal</keyword>
<comment type="caution">
    <text evidence="2">The sequence shown here is derived from an EMBL/GenBank/DDBJ whole genome shotgun (WGS) entry which is preliminary data.</text>
</comment>
<accession>A0A553PHS6</accession>
<dbReference type="EMBL" id="VCGU01000004">
    <property type="protein sequence ID" value="TRY77240.1"/>
    <property type="molecule type" value="Genomic_DNA"/>
</dbReference>
<evidence type="ECO:0000256" key="1">
    <source>
        <dbReference type="SAM" id="SignalP"/>
    </source>
</evidence>
<proteinExistence type="predicted"/>